<name>A0ABT8CT21_9FLAO</name>
<comment type="caution">
    <text evidence="1">The sequence shown here is derived from an EMBL/GenBank/DDBJ whole genome shotgun (WGS) entry which is preliminary data.</text>
</comment>
<organism evidence="1 2">
    <name type="scientific">Paenimyroides ceti</name>
    <dbReference type="NCBI Taxonomy" id="395087"/>
    <lineage>
        <taxon>Bacteria</taxon>
        <taxon>Pseudomonadati</taxon>
        <taxon>Bacteroidota</taxon>
        <taxon>Flavobacteriia</taxon>
        <taxon>Flavobacteriales</taxon>
        <taxon>Flavobacteriaceae</taxon>
        <taxon>Paenimyroides</taxon>
    </lineage>
</organism>
<sequence>MLSLSQSKLYKITYLTIADIDNQVLSTDVLYVDEKKAYYEIGKKEVVSKNNYNMDAIFIKQKEKIKSFVYTDILNHKLYNIIEKKNIYKTVEPIPVMNWILTNESKEVEGILLHKVTVHFRGRNYEAWCDLDLPISVGPWKFNGVPGLIYEIRSLEKDYSYSWILKEFKQIAEDKKLKETLLLLTARLNKDYTDLESNIKKMDEEELSGINISDIRLPEGIFVESAKVIKLDLKEIRKKRAEIEYEWEI</sequence>
<dbReference type="Proteomes" id="UP001242368">
    <property type="component" value="Unassembled WGS sequence"/>
</dbReference>
<evidence type="ECO:0000313" key="1">
    <source>
        <dbReference type="EMBL" id="MDN3706778.1"/>
    </source>
</evidence>
<dbReference type="InterPro" id="IPR005901">
    <property type="entry name" value="GLPGLI"/>
</dbReference>
<dbReference type="NCBIfam" id="TIGR01200">
    <property type="entry name" value="GLPGLI"/>
    <property type="match status" value="1"/>
</dbReference>
<dbReference type="EMBL" id="JAUFQU010000001">
    <property type="protein sequence ID" value="MDN3706778.1"/>
    <property type="molecule type" value="Genomic_DNA"/>
</dbReference>
<accession>A0ABT8CT21</accession>
<protein>
    <submittedName>
        <fullName evidence="1">GLPGLI family protein</fullName>
    </submittedName>
</protein>
<proteinExistence type="predicted"/>
<dbReference type="RefSeq" id="WP_290362831.1">
    <property type="nucleotide sequence ID" value="NZ_JAUFQU010000001.1"/>
</dbReference>
<keyword evidence="2" id="KW-1185">Reference proteome</keyword>
<gene>
    <name evidence="1" type="ORF">QW060_06485</name>
</gene>
<evidence type="ECO:0000313" key="2">
    <source>
        <dbReference type="Proteomes" id="UP001242368"/>
    </source>
</evidence>
<reference evidence="2" key="1">
    <citation type="journal article" date="2019" name="Int. J. Syst. Evol. Microbiol.">
        <title>The Global Catalogue of Microorganisms (GCM) 10K type strain sequencing project: providing services to taxonomists for standard genome sequencing and annotation.</title>
        <authorList>
            <consortium name="The Broad Institute Genomics Platform"/>
            <consortium name="The Broad Institute Genome Sequencing Center for Infectious Disease"/>
            <person name="Wu L."/>
            <person name="Ma J."/>
        </authorList>
    </citation>
    <scope>NUCLEOTIDE SEQUENCE [LARGE SCALE GENOMIC DNA]</scope>
    <source>
        <strain evidence="2">CECT 7184</strain>
    </source>
</reference>